<evidence type="ECO:0000256" key="1">
    <source>
        <dbReference type="SAM" id="MobiDB-lite"/>
    </source>
</evidence>
<gene>
    <name evidence="2" type="ORF">TKK_012655</name>
</gene>
<proteinExistence type="predicted"/>
<name>A0ABD2WIP9_9HYME</name>
<dbReference type="AlphaFoldDB" id="A0ABD2WIP9"/>
<evidence type="ECO:0000313" key="3">
    <source>
        <dbReference type="Proteomes" id="UP001627154"/>
    </source>
</evidence>
<sequence length="205" mass="22227">MPPRSVPSENKITSCSNGNSMQHDPASSNESTLALRRTGVPGIRCKRCRARLMCNFKIIKDHLQQCISLALMQGEEIVLSSRSTVVNIRDASLSQNERKKERRAAVAELQCSSAAAAAAREPIDLRNSFRFGARACSSSYESANCVLYVCEANNLKKATQPAARPIFFQGKSYNPVQFARRESTAAVAPSPATAATAVQTKSCTV</sequence>
<feature type="compositionally biased region" description="Polar residues" evidence="1">
    <location>
        <begin position="7"/>
        <end position="32"/>
    </location>
</feature>
<evidence type="ECO:0000313" key="2">
    <source>
        <dbReference type="EMBL" id="KAL3392963.1"/>
    </source>
</evidence>
<dbReference type="EMBL" id="JBJJXI010000101">
    <property type="protein sequence ID" value="KAL3392963.1"/>
    <property type="molecule type" value="Genomic_DNA"/>
</dbReference>
<accession>A0ABD2WIP9</accession>
<organism evidence="2 3">
    <name type="scientific">Trichogramma kaykai</name>
    <dbReference type="NCBI Taxonomy" id="54128"/>
    <lineage>
        <taxon>Eukaryota</taxon>
        <taxon>Metazoa</taxon>
        <taxon>Ecdysozoa</taxon>
        <taxon>Arthropoda</taxon>
        <taxon>Hexapoda</taxon>
        <taxon>Insecta</taxon>
        <taxon>Pterygota</taxon>
        <taxon>Neoptera</taxon>
        <taxon>Endopterygota</taxon>
        <taxon>Hymenoptera</taxon>
        <taxon>Apocrita</taxon>
        <taxon>Proctotrupomorpha</taxon>
        <taxon>Chalcidoidea</taxon>
        <taxon>Trichogrammatidae</taxon>
        <taxon>Trichogramma</taxon>
    </lineage>
</organism>
<feature type="region of interest" description="Disordered" evidence="1">
    <location>
        <begin position="1"/>
        <end position="33"/>
    </location>
</feature>
<reference evidence="2 3" key="1">
    <citation type="journal article" date="2024" name="bioRxiv">
        <title>A reference genome for Trichogramma kaykai: A tiny desert-dwelling parasitoid wasp with competing sex-ratio distorters.</title>
        <authorList>
            <person name="Culotta J."/>
            <person name="Lindsey A.R."/>
        </authorList>
    </citation>
    <scope>NUCLEOTIDE SEQUENCE [LARGE SCALE GENOMIC DNA]</scope>
    <source>
        <strain evidence="2 3">KSX58</strain>
    </source>
</reference>
<keyword evidence="3" id="KW-1185">Reference proteome</keyword>
<protein>
    <submittedName>
        <fullName evidence="2">Uncharacterized protein</fullName>
    </submittedName>
</protein>
<comment type="caution">
    <text evidence="2">The sequence shown here is derived from an EMBL/GenBank/DDBJ whole genome shotgun (WGS) entry which is preliminary data.</text>
</comment>
<dbReference type="Proteomes" id="UP001627154">
    <property type="component" value="Unassembled WGS sequence"/>
</dbReference>